<evidence type="ECO:0000259" key="1">
    <source>
        <dbReference type="Pfam" id="PF00149"/>
    </source>
</evidence>
<dbReference type="EMBL" id="JACLHY010000009">
    <property type="protein sequence ID" value="MBC8768518.1"/>
    <property type="molecule type" value="Genomic_DNA"/>
</dbReference>
<keyword evidence="3" id="KW-1185">Reference proteome</keyword>
<dbReference type="InterPro" id="IPR004843">
    <property type="entry name" value="Calcineurin-like_PHP"/>
</dbReference>
<evidence type="ECO:0000313" key="2">
    <source>
        <dbReference type="EMBL" id="MBC8768518.1"/>
    </source>
</evidence>
<dbReference type="InterPro" id="IPR051918">
    <property type="entry name" value="STPP_CPPED1"/>
</dbReference>
<dbReference type="InterPro" id="IPR029052">
    <property type="entry name" value="Metallo-depent_PP-like"/>
</dbReference>
<evidence type="ECO:0000313" key="3">
    <source>
        <dbReference type="Proteomes" id="UP000618952"/>
    </source>
</evidence>
<organism evidence="2 3">
    <name type="scientific">Arenibacter arenosicollis</name>
    <dbReference type="NCBI Taxonomy" id="2762274"/>
    <lineage>
        <taxon>Bacteria</taxon>
        <taxon>Pseudomonadati</taxon>
        <taxon>Bacteroidota</taxon>
        <taxon>Flavobacteriia</taxon>
        <taxon>Flavobacteriales</taxon>
        <taxon>Flavobacteriaceae</taxon>
        <taxon>Arenibacter</taxon>
    </lineage>
</organism>
<comment type="caution">
    <text evidence="2">The sequence shown here is derived from an EMBL/GenBank/DDBJ whole genome shotgun (WGS) entry which is preliminary data.</text>
</comment>
<name>A0ABR7QMU5_9FLAO</name>
<dbReference type="PANTHER" id="PTHR43143">
    <property type="entry name" value="METALLOPHOSPHOESTERASE, CALCINEURIN SUPERFAMILY"/>
    <property type="match status" value="1"/>
</dbReference>
<protein>
    <submittedName>
        <fullName evidence="2">Metallophosphoesterase</fullName>
    </submittedName>
</protein>
<accession>A0ABR7QMU5</accession>
<gene>
    <name evidence="2" type="ORF">H4O18_10990</name>
</gene>
<reference evidence="2 3" key="1">
    <citation type="submission" date="2020-08" db="EMBL/GenBank/DDBJ databases">
        <title>Arenibacter gaetbuli sp. nov., isolated from a sand dune.</title>
        <authorList>
            <person name="Park S."/>
            <person name="Yoon J.-H."/>
        </authorList>
    </citation>
    <scope>NUCLEOTIDE SEQUENCE [LARGE SCALE GENOMIC DNA]</scope>
    <source>
        <strain evidence="2 3">BSSL-BM3</strain>
    </source>
</reference>
<dbReference type="Proteomes" id="UP000618952">
    <property type="component" value="Unassembled WGS sequence"/>
</dbReference>
<dbReference type="Gene3D" id="3.60.21.10">
    <property type="match status" value="1"/>
</dbReference>
<feature type="domain" description="Calcineurin-like phosphoesterase" evidence="1">
    <location>
        <begin position="50"/>
        <end position="255"/>
    </location>
</feature>
<proteinExistence type="predicted"/>
<sequence length="320" mass="37114">MEEKKNKMDSRRKFLLQSGLAAVAIPFTQISCQPSKDKVVEVENEDSFEFAFLTDIHIKPEMNAPKGFQMAIDKVNELNPDFVITGGDLVYDTMRGNYEQSESLFSLYKDMSKGFKMPVYNCIGNHDLFAIYEESPESEDHPDYKYGMWERHFGKTYYSFDHKGWHFITLNSLDVTDNKRYKGYFHLEQLEWLKQDIEKVDKSTPIVITTHIPMICTYSQLNGGEGSRTANNASDVFKIMENHNLKLVLQGHIHWKEYGFVNDRFHFLTGGSIAGNGWKGRRHNTKEGFVKIKVSGNDFSWEYIDHGWEAERLKLADNTI</sequence>
<dbReference type="RefSeq" id="WP_187584449.1">
    <property type="nucleotide sequence ID" value="NZ_JACLHY010000009.1"/>
</dbReference>
<dbReference type="PANTHER" id="PTHR43143:SF1">
    <property type="entry name" value="SERINE_THREONINE-PROTEIN PHOSPHATASE CPPED1"/>
    <property type="match status" value="1"/>
</dbReference>
<dbReference type="Pfam" id="PF00149">
    <property type="entry name" value="Metallophos"/>
    <property type="match status" value="1"/>
</dbReference>
<dbReference type="SUPFAM" id="SSF56300">
    <property type="entry name" value="Metallo-dependent phosphatases"/>
    <property type="match status" value="1"/>
</dbReference>